<name>A0AAD9M243_9PEZI</name>
<keyword evidence="1" id="KW-1133">Transmembrane helix</keyword>
<reference evidence="2" key="1">
    <citation type="submission" date="2021-06" db="EMBL/GenBank/DDBJ databases">
        <title>Comparative genomics, transcriptomics and evolutionary studies reveal genomic signatures of adaptation to plant cell wall in hemibiotrophic fungi.</title>
        <authorList>
            <consortium name="DOE Joint Genome Institute"/>
            <person name="Baroncelli R."/>
            <person name="Diaz J.F."/>
            <person name="Benocci T."/>
            <person name="Peng M."/>
            <person name="Battaglia E."/>
            <person name="Haridas S."/>
            <person name="Andreopoulos W."/>
            <person name="Labutti K."/>
            <person name="Pangilinan J."/>
            <person name="Floch G.L."/>
            <person name="Makela M.R."/>
            <person name="Henrissat B."/>
            <person name="Grigoriev I.V."/>
            <person name="Crouch J.A."/>
            <person name="De Vries R.P."/>
            <person name="Sukno S.A."/>
            <person name="Thon M.R."/>
        </authorList>
    </citation>
    <scope>NUCLEOTIDE SEQUENCE</scope>
    <source>
        <strain evidence="2">MAFF235873</strain>
    </source>
</reference>
<proteinExistence type="predicted"/>
<dbReference type="AlphaFoldDB" id="A0AAD9M243"/>
<evidence type="ECO:0000313" key="3">
    <source>
        <dbReference type="Proteomes" id="UP001232148"/>
    </source>
</evidence>
<evidence type="ECO:0000256" key="1">
    <source>
        <dbReference type="SAM" id="Phobius"/>
    </source>
</evidence>
<sequence length="145" mass="16189">MLEPPTHGKTKGPSPFVLAPPLGGTKVLPPLFNHLVHHIGPATGVSCDEGFFFFFLKFFLVVFFSPCPFSCSFFFSSLCLFLLISGEEASGVAAGAKKRWRDSAFLLFSWRGVQNRLKAGERHTRARAHTWTRELSRVATAYHWG</sequence>
<keyword evidence="1" id="KW-0472">Membrane</keyword>
<dbReference type="EMBL" id="MU842855">
    <property type="protein sequence ID" value="KAK2030089.1"/>
    <property type="molecule type" value="Genomic_DNA"/>
</dbReference>
<organism evidence="2 3">
    <name type="scientific">Colletotrichum zoysiae</name>
    <dbReference type="NCBI Taxonomy" id="1216348"/>
    <lineage>
        <taxon>Eukaryota</taxon>
        <taxon>Fungi</taxon>
        <taxon>Dikarya</taxon>
        <taxon>Ascomycota</taxon>
        <taxon>Pezizomycotina</taxon>
        <taxon>Sordariomycetes</taxon>
        <taxon>Hypocreomycetidae</taxon>
        <taxon>Glomerellales</taxon>
        <taxon>Glomerellaceae</taxon>
        <taxon>Colletotrichum</taxon>
        <taxon>Colletotrichum graminicola species complex</taxon>
    </lineage>
</organism>
<accession>A0AAD9M243</accession>
<evidence type="ECO:0000313" key="2">
    <source>
        <dbReference type="EMBL" id="KAK2030089.1"/>
    </source>
</evidence>
<dbReference type="Proteomes" id="UP001232148">
    <property type="component" value="Unassembled WGS sequence"/>
</dbReference>
<comment type="caution">
    <text evidence="2">The sequence shown here is derived from an EMBL/GenBank/DDBJ whole genome shotgun (WGS) entry which is preliminary data.</text>
</comment>
<keyword evidence="3" id="KW-1185">Reference proteome</keyword>
<feature type="transmembrane region" description="Helical" evidence="1">
    <location>
        <begin position="58"/>
        <end position="84"/>
    </location>
</feature>
<keyword evidence="1" id="KW-0812">Transmembrane</keyword>
<protein>
    <submittedName>
        <fullName evidence="2">Uncharacterized protein</fullName>
    </submittedName>
</protein>
<gene>
    <name evidence="2" type="ORF">LX32DRAFT_335660</name>
</gene>